<reference evidence="1 2" key="1">
    <citation type="submission" date="2018-11" db="EMBL/GenBank/DDBJ databases">
        <title>Novel Erysipelotrichaceae bacterium isolated from small intestine of a swine.</title>
        <authorList>
            <person name="Kim J.S."/>
            <person name="Choe H."/>
            <person name="Lee Y.R."/>
            <person name="Kim K.M."/>
            <person name="Park D.S."/>
        </authorList>
    </citation>
    <scope>NUCLEOTIDE SEQUENCE [LARGE SCALE GENOMIC DNA]</scope>
    <source>
        <strain evidence="1 2">SG0102</strain>
    </source>
</reference>
<accession>A0A3G9JXP7</accession>
<dbReference type="RefSeq" id="WP_125120286.1">
    <property type="nucleotide sequence ID" value="NZ_AP019309.1"/>
</dbReference>
<sequence>MREDERKEIEEMGDEPLGKLVKRMQNEVMDPRKLYPGIGVEGQRYYWKKYEPFQLLMEAFDLGYKSAISGRDIDQIEGAMANDWIDEIEKEMEEMGLYNRREKEA</sequence>
<proteinExistence type="predicted"/>
<evidence type="ECO:0000313" key="2">
    <source>
        <dbReference type="Proteomes" id="UP000268059"/>
    </source>
</evidence>
<gene>
    <name evidence="1" type="ORF">SG0102_25080</name>
</gene>
<dbReference type="EMBL" id="AP019309">
    <property type="protein sequence ID" value="BBH27574.1"/>
    <property type="molecule type" value="Genomic_DNA"/>
</dbReference>
<name>A0A3G9JXP7_9FIRM</name>
<dbReference type="AlphaFoldDB" id="A0A3G9JXP7"/>
<dbReference type="InParanoid" id="A0A3G9JXP7"/>
<protein>
    <submittedName>
        <fullName evidence="1">Uncharacterized protein</fullName>
    </submittedName>
</protein>
<keyword evidence="2" id="KW-1185">Reference proteome</keyword>
<evidence type="ECO:0000313" key="1">
    <source>
        <dbReference type="EMBL" id="BBH27574.1"/>
    </source>
</evidence>
<organism evidence="1 2">
    <name type="scientific">Intestinibaculum porci</name>
    <dbReference type="NCBI Taxonomy" id="2487118"/>
    <lineage>
        <taxon>Bacteria</taxon>
        <taxon>Bacillati</taxon>
        <taxon>Bacillota</taxon>
        <taxon>Erysipelotrichia</taxon>
        <taxon>Erysipelotrichales</taxon>
        <taxon>Erysipelotrichaceae</taxon>
        <taxon>Intestinibaculum</taxon>
    </lineage>
</organism>
<dbReference type="KEGG" id="ebm:SG0102_25080"/>
<dbReference type="Proteomes" id="UP000268059">
    <property type="component" value="Chromosome"/>
</dbReference>